<reference evidence="2" key="1">
    <citation type="submission" date="2019-03" db="EMBL/GenBank/DDBJ databases">
        <title>WGS assembly of Setaria viridis.</title>
        <authorList>
            <person name="Huang P."/>
            <person name="Jenkins J."/>
            <person name="Grimwood J."/>
            <person name="Barry K."/>
            <person name="Healey A."/>
            <person name="Mamidi S."/>
            <person name="Sreedasyam A."/>
            <person name="Shu S."/>
            <person name="Feldman M."/>
            <person name="Wu J."/>
            <person name="Yu Y."/>
            <person name="Chen C."/>
            <person name="Johnson J."/>
            <person name="Rokhsar D."/>
            <person name="Baxter I."/>
            <person name="Schmutz J."/>
            <person name="Brutnell T."/>
            <person name="Kellogg E."/>
        </authorList>
    </citation>
    <scope>NUCLEOTIDE SEQUENCE [LARGE SCALE GENOMIC DNA]</scope>
</reference>
<dbReference type="EMBL" id="CM016558">
    <property type="protein sequence ID" value="TKW03022.1"/>
    <property type="molecule type" value="Genomic_DNA"/>
</dbReference>
<dbReference type="Proteomes" id="UP000298652">
    <property type="component" value="Chromosome 7"/>
</dbReference>
<feature type="compositionally biased region" description="Low complexity" evidence="1">
    <location>
        <begin position="83"/>
        <end position="95"/>
    </location>
</feature>
<gene>
    <name evidence="2" type="ORF">SEVIR_7G041800v2</name>
</gene>
<protein>
    <submittedName>
        <fullName evidence="2">Uncharacterized protein</fullName>
    </submittedName>
</protein>
<evidence type="ECO:0000313" key="2">
    <source>
        <dbReference type="EMBL" id="TKW03022.1"/>
    </source>
</evidence>
<evidence type="ECO:0000256" key="1">
    <source>
        <dbReference type="SAM" id="MobiDB-lite"/>
    </source>
</evidence>
<accession>A0A4U6TMH1</accession>
<feature type="region of interest" description="Disordered" evidence="1">
    <location>
        <begin position="1"/>
        <end position="45"/>
    </location>
</feature>
<evidence type="ECO:0000313" key="3">
    <source>
        <dbReference type="Proteomes" id="UP000298652"/>
    </source>
</evidence>
<proteinExistence type="predicted"/>
<dbReference type="Gramene" id="TKW03022">
    <property type="protein sequence ID" value="TKW03022"/>
    <property type="gene ID" value="SEVIR_7G041800v2"/>
</dbReference>
<dbReference type="AlphaFoldDB" id="A0A4U6TMH1"/>
<organism evidence="2 3">
    <name type="scientific">Setaria viridis</name>
    <name type="common">Green bristlegrass</name>
    <name type="synonym">Setaria italica subsp. viridis</name>
    <dbReference type="NCBI Taxonomy" id="4556"/>
    <lineage>
        <taxon>Eukaryota</taxon>
        <taxon>Viridiplantae</taxon>
        <taxon>Streptophyta</taxon>
        <taxon>Embryophyta</taxon>
        <taxon>Tracheophyta</taxon>
        <taxon>Spermatophyta</taxon>
        <taxon>Magnoliopsida</taxon>
        <taxon>Liliopsida</taxon>
        <taxon>Poales</taxon>
        <taxon>Poaceae</taxon>
        <taxon>PACMAD clade</taxon>
        <taxon>Panicoideae</taxon>
        <taxon>Panicodae</taxon>
        <taxon>Paniceae</taxon>
        <taxon>Cenchrinae</taxon>
        <taxon>Setaria</taxon>
    </lineage>
</organism>
<keyword evidence="3" id="KW-1185">Reference proteome</keyword>
<feature type="region of interest" description="Disordered" evidence="1">
    <location>
        <begin position="83"/>
        <end position="107"/>
    </location>
</feature>
<sequence length="123" mass="13034">MPPLASHHYGRRPPSSSGPTSPTRSSGSAPLLPRPPSPPPSTRHPFLSFLLATECPTPLRPFLPASPPMRRCGRAIPPCSTLPPVSSAPGAAPPVQLRRPPPMKNEGGFFGFSTEAVLNITVW</sequence>
<feature type="compositionally biased region" description="Low complexity" evidence="1">
    <location>
        <begin position="12"/>
        <end position="31"/>
    </location>
</feature>
<feature type="compositionally biased region" description="Pro residues" evidence="1">
    <location>
        <begin position="32"/>
        <end position="42"/>
    </location>
</feature>
<name>A0A4U6TMH1_SETVI</name>